<feature type="compositionally biased region" description="Basic and acidic residues" evidence="1">
    <location>
        <begin position="1"/>
        <end position="12"/>
    </location>
</feature>
<gene>
    <name evidence="2" type="ORF">ZHAS_00015912</name>
</gene>
<protein>
    <submittedName>
        <fullName evidence="2 3">TPR repeat-containing protein</fullName>
    </submittedName>
</protein>
<reference evidence="3" key="2">
    <citation type="submission" date="2020-05" db="UniProtKB">
        <authorList>
            <consortium name="EnsemblMetazoa"/>
        </authorList>
    </citation>
    <scope>IDENTIFICATION</scope>
</reference>
<evidence type="ECO:0000313" key="4">
    <source>
        <dbReference type="Proteomes" id="UP000030765"/>
    </source>
</evidence>
<keyword evidence="4" id="KW-1185">Reference proteome</keyword>
<feature type="region of interest" description="Disordered" evidence="1">
    <location>
        <begin position="1"/>
        <end position="27"/>
    </location>
</feature>
<dbReference type="AlphaFoldDB" id="A0A084WCK6"/>
<dbReference type="EnsemblMetazoa" id="ASIC015912-RA">
    <property type="protein sequence ID" value="ASIC015912-PA"/>
    <property type="gene ID" value="ASIC015912"/>
</dbReference>
<dbReference type="EMBL" id="ATLV01022691">
    <property type="status" value="NOT_ANNOTATED_CDS"/>
    <property type="molecule type" value="Genomic_DNA"/>
</dbReference>
<evidence type="ECO:0000313" key="2">
    <source>
        <dbReference type="EMBL" id="KFB47950.1"/>
    </source>
</evidence>
<dbReference type="EMBL" id="KE525335">
    <property type="protein sequence ID" value="KFB47950.1"/>
    <property type="molecule type" value="Genomic_DNA"/>
</dbReference>
<evidence type="ECO:0000256" key="1">
    <source>
        <dbReference type="SAM" id="MobiDB-lite"/>
    </source>
</evidence>
<dbReference type="VEuPathDB" id="VectorBase:ASIC015912"/>
<evidence type="ECO:0000313" key="3">
    <source>
        <dbReference type="EnsemblMetazoa" id="ASIC015912-PA"/>
    </source>
</evidence>
<proteinExistence type="predicted"/>
<name>A0A084WCK6_ANOSI</name>
<reference evidence="2 4" key="1">
    <citation type="journal article" date="2014" name="BMC Genomics">
        <title>Genome sequence of Anopheles sinensis provides insight into genetics basis of mosquito competence for malaria parasites.</title>
        <authorList>
            <person name="Zhou D."/>
            <person name="Zhang D."/>
            <person name="Ding G."/>
            <person name="Shi L."/>
            <person name="Hou Q."/>
            <person name="Ye Y."/>
            <person name="Xu Y."/>
            <person name="Zhou H."/>
            <person name="Xiong C."/>
            <person name="Li S."/>
            <person name="Yu J."/>
            <person name="Hong S."/>
            <person name="Yu X."/>
            <person name="Zou P."/>
            <person name="Chen C."/>
            <person name="Chang X."/>
            <person name="Wang W."/>
            <person name="Lv Y."/>
            <person name="Sun Y."/>
            <person name="Ma L."/>
            <person name="Shen B."/>
            <person name="Zhu C."/>
        </authorList>
    </citation>
    <scope>NUCLEOTIDE SEQUENCE [LARGE SCALE GENOMIC DNA]</scope>
</reference>
<organism evidence="2">
    <name type="scientific">Anopheles sinensis</name>
    <name type="common">Mosquito</name>
    <dbReference type="NCBI Taxonomy" id="74873"/>
    <lineage>
        <taxon>Eukaryota</taxon>
        <taxon>Metazoa</taxon>
        <taxon>Ecdysozoa</taxon>
        <taxon>Arthropoda</taxon>
        <taxon>Hexapoda</taxon>
        <taxon>Insecta</taxon>
        <taxon>Pterygota</taxon>
        <taxon>Neoptera</taxon>
        <taxon>Endopterygota</taxon>
        <taxon>Diptera</taxon>
        <taxon>Nematocera</taxon>
        <taxon>Culicoidea</taxon>
        <taxon>Culicidae</taxon>
        <taxon>Anophelinae</taxon>
        <taxon>Anopheles</taxon>
    </lineage>
</organism>
<sequence>MEELKRSTRTSETKTTSYGPRPSSWPDLMKQTRLFKEEAKAVQLMVLEAMSKIVRKSKQQ</sequence>
<dbReference type="Proteomes" id="UP000030765">
    <property type="component" value="Unassembled WGS sequence"/>
</dbReference>
<accession>A0A084WCK6</accession>